<dbReference type="SUPFAM" id="SSF48452">
    <property type="entry name" value="TPR-like"/>
    <property type="match status" value="1"/>
</dbReference>
<dbReference type="Gene3D" id="1.25.40.10">
    <property type="entry name" value="Tetratricopeptide repeat domain"/>
    <property type="match status" value="1"/>
</dbReference>
<accession>A0ABU3KS01</accession>
<keyword evidence="3" id="KW-1185">Reference proteome</keyword>
<name>A0ABU3KS01_9BURK</name>
<keyword evidence="1" id="KW-0732">Signal</keyword>
<feature type="chain" id="PRO_5046589897" description="Tetratricopeptide repeat protein" evidence="1">
    <location>
        <begin position="18"/>
        <end position="151"/>
    </location>
</feature>
<protein>
    <recommendedName>
        <fullName evidence="4">Tetratricopeptide repeat protein</fullName>
    </recommendedName>
</protein>
<feature type="signal peptide" evidence="1">
    <location>
        <begin position="1"/>
        <end position="17"/>
    </location>
</feature>
<gene>
    <name evidence="2" type="ORF">RAE19_15020</name>
</gene>
<dbReference type="RefSeq" id="WP_313875645.1">
    <property type="nucleotide sequence ID" value="NZ_JAVBIK010000001.1"/>
</dbReference>
<dbReference type="InterPro" id="IPR011990">
    <property type="entry name" value="TPR-like_helical_dom_sf"/>
</dbReference>
<reference evidence="2 3" key="1">
    <citation type="submission" date="2023-08" db="EMBL/GenBank/DDBJ databases">
        <title>Rhodoferax potami sp. nov. and Rhodoferax mekongensis sp. nov., isolated from the Mekong River in Thailand.</title>
        <authorList>
            <person name="Kitikhun S."/>
            <person name="Charoenyingcharoen P."/>
            <person name="Siriarchawattana P."/>
            <person name="Likhitrattanapisal S."/>
            <person name="Nilsakha T."/>
            <person name="Chanpet A."/>
            <person name="Rattanawaree P."/>
            <person name="Ingsriswang S."/>
        </authorList>
    </citation>
    <scope>NUCLEOTIDE SEQUENCE [LARGE SCALE GENOMIC DNA]</scope>
    <source>
        <strain evidence="2 3">TBRC 17660</strain>
    </source>
</reference>
<sequence length="151" mass="17037">MKKLLLAMLLVSGFAHAADTPVMNVPTVNQRMKAARDAIAKSDWRTAKFETQKVVSEEPGNADAHNLLAFSYRKQDKPDLAKAFEHYKIALRLNPQHKGAHEYIGEAYLMDRKPAQAEQHLADLEKICGNRSCEEYQDLEKAIAAYRKANP</sequence>
<evidence type="ECO:0000256" key="1">
    <source>
        <dbReference type="SAM" id="SignalP"/>
    </source>
</evidence>
<proteinExistence type="predicted"/>
<dbReference type="Proteomes" id="UP001321700">
    <property type="component" value="Unassembled WGS sequence"/>
</dbReference>
<evidence type="ECO:0000313" key="3">
    <source>
        <dbReference type="Proteomes" id="UP001321700"/>
    </source>
</evidence>
<evidence type="ECO:0000313" key="2">
    <source>
        <dbReference type="EMBL" id="MDT7520007.1"/>
    </source>
</evidence>
<dbReference type="EMBL" id="JAVBIK010000001">
    <property type="protein sequence ID" value="MDT7520007.1"/>
    <property type="molecule type" value="Genomic_DNA"/>
</dbReference>
<evidence type="ECO:0008006" key="4">
    <source>
        <dbReference type="Google" id="ProtNLM"/>
    </source>
</evidence>
<comment type="caution">
    <text evidence="2">The sequence shown here is derived from an EMBL/GenBank/DDBJ whole genome shotgun (WGS) entry which is preliminary data.</text>
</comment>
<organism evidence="2 3">
    <name type="scientific">Rhodoferax potami</name>
    <dbReference type="NCBI Taxonomy" id="3068338"/>
    <lineage>
        <taxon>Bacteria</taxon>
        <taxon>Pseudomonadati</taxon>
        <taxon>Pseudomonadota</taxon>
        <taxon>Betaproteobacteria</taxon>
        <taxon>Burkholderiales</taxon>
        <taxon>Comamonadaceae</taxon>
        <taxon>Rhodoferax</taxon>
    </lineage>
</organism>